<organism evidence="1 2">
    <name type="scientific">Tranquillimonas rosea</name>
    <dbReference type="NCBI Taxonomy" id="641238"/>
    <lineage>
        <taxon>Bacteria</taxon>
        <taxon>Pseudomonadati</taxon>
        <taxon>Pseudomonadota</taxon>
        <taxon>Alphaproteobacteria</taxon>
        <taxon>Rhodobacterales</taxon>
        <taxon>Roseobacteraceae</taxon>
        <taxon>Tranquillimonas</taxon>
    </lineage>
</organism>
<dbReference type="STRING" id="641238.SAMN04490244_107165"/>
<reference evidence="1 2" key="1">
    <citation type="submission" date="2016-10" db="EMBL/GenBank/DDBJ databases">
        <authorList>
            <person name="de Groot N.N."/>
        </authorList>
    </citation>
    <scope>NUCLEOTIDE SEQUENCE [LARGE SCALE GENOMIC DNA]</scope>
    <source>
        <strain evidence="1 2">DSM 23042</strain>
    </source>
</reference>
<gene>
    <name evidence="1" type="ORF">SAMN04490244_107165</name>
</gene>
<keyword evidence="2" id="KW-1185">Reference proteome</keyword>
<dbReference type="AlphaFoldDB" id="A0A1H9VJV9"/>
<evidence type="ECO:0000313" key="2">
    <source>
        <dbReference type="Proteomes" id="UP000198885"/>
    </source>
</evidence>
<dbReference type="EMBL" id="FOGU01000007">
    <property type="protein sequence ID" value="SES21828.1"/>
    <property type="molecule type" value="Genomic_DNA"/>
</dbReference>
<sequence length="155" mass="16915">MREQLRTLPRLSDLVEGAEMTPDLVARLAALALMQAHIVADELHDVVIPLLPAAKRSFAASLARRIERGTVLEEEALRDLETFSDILAQQIDAGTHVYWQGDDNHVRGGYEAVHRESEARELANSAAELALLADIILATLSAARAVRETGALIES</sequence>
<accession>A0A1H9VJV9</accession>
<protein>
    <submittedName>
        <fullName evidence="1">Uncharacterized protein</fullName>
    </submittedName>
</protein>
<proteinExistence type="predicted"/>
<dbReference type="Proteomes" id="UP000198885">
    <property type="component" value="Unassembled WGS sequence"/>
</dbReference>
<evidence type="ECO:0000313" key="1">
    <source>
        <dbReference type="EMBL" id="SES21828.1"/>
    </source>
</evidence>
<name>A0A1H9VJV9_9RHOB</name>